<dbReference type="CDD" id="cd03784">
    <property type="entry name" value="GT1_Gtf-like"/>
    <property type="match status" value="1"/>
</dbReference>
<feature type="domain" description="Erythromycin biosynthesis protein CIII-like N-terminal" evidence="6">
    <location>
        <begin position="23"/>
        <end position="172"/>
    </location>
</feature>
<organism evidence="7 8">
    <name type="scientific">Actinacidiphila yanglinensis</name>
    <dbReference type="NCBI Taxonomy" id="310779"/>
    <lineage>
        <taxon>Bacteria</taxon>
        <taxon>Bacillati</taxon>
        <taxon>Actinomycetota</taxon>
        <taxon>Actinomycetes</taxon>
        <taxon>Kitasatosporales</taxon>
        <taxon>Streptomycetaceae</taxon>
        <taxon>Actinacidiphila</taxon>
    </lineage>
</organism>
<dbReference type="PROSITE" id="PS00375">
    <property type="entry name" value="UDPGT"/>
    <property type="match status" value="1"/>
</dbReference>
<comment type="similarity">
    <text evidence="1">Belongs to the glycosyltransferase 28 family.</text>
</comment>
<dbReference type="Proteomes" id="UP000236754">
    <property type="component" value="Unassembled WGS sequence"/>
</dbReference>
<dbReference type="InterPro" id="IPR050426">
    <property type="entry name" value="Glycosyltransferase_28"/>
</dbReference>
<keyword evidence="2" id="KW-0328">Glycosyltransferase</keyword>
<evidence type="ECO:0000313" key="8">
    <source>
        <dbReference type="Proteomes" id="UP000236754"/>
    </source>
</evidence>
<evidence type="ECO:0000259" key="6">
    <source>
        <dbReference type="Pfam" id="PF21036"/>
    </source>
</evidence>
<dbReference type="Pfam" id="PF21036">
    <property type="entry name" value="EryCIII-like_N"/>
    <property type="match status" value="1"/>
</dbReference>
<evidence type="ECO:0000256" key="3">
    <source>
        <dbReference type="ARBA" id="ARBA00022679"/>
    </source>
</evidence>
<sequence>MRILFSSTPAHGHLLPQLPLARAFRDRGDDVSVISSASFAPMLAAERIDLLPVGPEAAELLAEAARRTGGVATEPTPAAAAEFFAGARIDLTAEEALAAARDFGPDLVVAEATDYVGPLVAAVLGVPFAKLAFGPLIPADFTDAFDAVAASRYKERGVELPTPAWYLDPCPQLLQAPDWQPPRGRLPMRPQAHRGPDTPERTPGAAGPVAEGTRVKALVSFGTQFTDPGVLRPIIEALAPAVDLVVTLGLTTTPADYGTDLAHVEFTGFRPLAELLDGVDLVITHGGAGTTLGALAHGLPLVVVPQGADQFLQAAAVARSRTGVAVPPPAAGPEAVVAAAAEVLGAPEFRGNARRAAEQMAAMPSPREVADRLASALR</sequence>
<proteinExistence type="inferred from homology"/>
<dbReference type="PANTHER" id="PTHR48050:SF13">
    <property type="entry name" value="STEROL 3-BETA-GLUCOSYLTRANSFERASE UGT80A2"/>
    <property type="match status" value="1"/>
</dbReference>
<dbReference type="AlphaFoldDB" id="A0A1H6E457"/>
<dbReference type="GO" id="GO:0008194">
    <property type="term" value="F:UDP-glycosyltransferase activity"/>
    <property type="evidence" value="ECO:0007669"/>
    <property type="project" value="InterPro"/>
</dbReference>
<protein>
    <submittedName>
        <fullName evidence="7">UDP:flavonoid glycosyltransferase YjiC, YdhE family</fullName>
    </submittedName>
</protein>
<evidence type="ECO:0000259" key="5">
    <source>
        <dbReference type="Pfam" id="PF06722"/>
    </source>
</evidence>
<dbReference type="GO" id="GO:0016758">
    <property type="term" value="F:hexosyltransferase activity"/>
    <property type="evidence" value="ECO:0007669"/>
    <property type="project" value="UniProtKB-ARBA"/>
</dbReference>
<reference evidence="7 8" key="1">
    <citation type="submission" date="2016-10" db="EMBL/GenBank/DDBJ databases">
        <authorList>
            <person name="de Groot N.N."/>
        </authorList>
    </citation>
    <scope>NUCLEOTIDE SEQUENCE [LARGE SCALE GENOMIC DNA]</scope>
    <source>
        <strain evidence="7 8">CGMCC 4.2023</strain>
    </source>
</reference>
<feature type="domain" description="Erythromycin biosynthesis protein CIII-like C-terminal" evidence="5">
    <location>
        <begin position="264"/>
        <end position="374"/>
    </location>
</feature>
<dbReference type="PANTHER" id="PTHR48050">
    <property type="entry name" value="STEROL 3-BETA-GLUCOSYLTRANSFERASE"/>
    <property type="match status" value="1"/>
</dbReference>
<dbReference type="InterPro" id="IPR002213">
    <property type="entry name" value="UDP_glucos_trans"/>
</dbReference>
<evidence type="ECO:0000256" key="4">
    <source>
        <dbReference type="SAM" id="MobiDB-lite"/>
    </source>
</evidence>
<accession>A0A1H6E457</accession>
<dbReference type="RefSeq" id="WP_103890235.1">
    <property type="nucleotide sequence ID" value="NZ_FNVU01000025.1"/>
</dbReference>
<evidence type="ECO:0000256" key="1">
    <source>
        <dbReference type="ARBA" id="ARBA00006962"/>
    </source>
</evidence>
<keyword evidence="3 7" id="KW-0808">Transferase</keyword>
<dbReference type="InterPro" id="IPR010610">
    <property type="entry name" value="EryCIII-like_C"/>
</dbReference>
<dbReference type="Gene3D" id="3.40.50.2000">
    <property type="entry name" value="Glycogen Phosphorylase B"/>
    <property type="match status" value="2"/>
</dbReference>
<dbReference type="EMBL" id="FNVU01000025">
    <property type="protein sequence ID" value="SEG92049.1"/>
    <property type="molecule type" value="Genomic_DNA"/>
</dbReference>
<evidence type="ECO:0000256" key="2">
    <source>
        <dbReference type="ARBA" id="ARBA00022676"/>
    </source>
</evidence>
<evidence type="ECO:0000313" key="7">
    <source>
        <dbReference type="EMBL" id="SEG92049.1"/>
    </source>
</evidence>
<dbReference type="InterPro" id="IPR035595">
    <property type="entry name" value="UDP_glycos_trans_CS"/>
</dbReference>
<dbReference type="Pfam" id="PF06722">
    <property type="entry name" value="EryCIII-like_C"/>
    <property type="match status" value="1"/>
</dbReference>
<dbReference type="GO" id="GO:0017000">
    <property type="term" value="P:antibiotic biosynthetic process"/>
    <property type="evidence" value="ECO:0007669"/>
    <property type="project" value="UniProtKB-ARBA"/>
</dbReference>
<name>A0A1H6E457_9ACTN</name>
<dbReference type="InterPro" id="IPR048284">
    <property type="entry name" value="EryCIII-like_N"/>
</dbReference>
<keyword evidence="8" id="KW-1185">Reference proteome</keyword>
<dbReference type="SUPFAM" id="SSF53756">
    <property type="entry name" value="UDP-Glycosyltransferase/glycogen phosphorylase"/>
    <property type="match status" value="1"/>
</dbReference>
<dbReference type="OrthoDB" id="5488434at2"/>
<gene>
    <name evidence="7" type="ORF">SAMN05216223_12532</name>
</gene>
<feature type="region of interest" description="Disordered" evidence="4">
    <location>
        <begin position="180"/>
        <end position="208"/>
    </location>
</feature>